<feature type="transmembrane region" description="Helical" evidence="7">
    <location>
        <begin position="98"/>
        <end position="123"/>
    </location>
</feature>
<comment type="subcellular location">
    <subcellularLocation>
        <location evidence="1 7">Cell membrane</location>
        <topology evidence="1 7">Multi-pass membrane protein</topology>
    </subcellularLocation>
</comment>
<dbReference type="CDD" id="cd06261">
    <property type="entry name" value="TM_PBP2"/>
    <property type="match status" value="1"/>
</dbReference>
<comment type="caution">
    <text evidence="9">The sequence shown here is derived from an EMBL/GenBank/DDBJ whole genome shotgun (WGS) entry which is preliminary data.</text>
</comment>
<feature type="transmembrane region" description="Helical" evidence="7">
    <location>
        <begin position="144"/>
        <end position="168"/>
    </location>
</feature>
<sequence length="288" mass="32324">MNTDFDHYYQRIRRRQKRDTVLWSLVLALLYIGAGNIAEFNLRTVWDAAPHFFDYLGQTLPILHWRQLFDNRHTAGSLAYWGYRLPIQLSLIWDTLHLALASTILSVAAAAVLSFLAAGNTYTPPYLRFVIRMLTAFLRTMPELAWAVMFVMAFGIGAFPGFLTLALHTIGSLTKLFYEAVESASEKPVRGLAACGAGPVACIRFGLWPQVKPVFLSYSFMRLEVNFRLSTILGLVGAGGIGQELMVNIKLDHYDQVSMTLLLIVSVVSLLDYLSGKLRKWVVEGERG</sequence>
<dbReference type="PANTHER" id="PTHR30043:SF1">
    <property type="entry name" value="ABC TRANSPORT SYSTEM PERMEASE PROTEIN P69"/>
    <property type="match status" value="1"/>
</dbReference>
<accession>A0ABY2SPH9</accession>
<protein>
    <submittedName>
        <fullName evidence="9">Phosphonate ABC transporter, permease protein PhnE</fullName>
    </submittedName>
</protein>
<name>A0ABY2SPH9_9HYPH</name>
<evidence type="ECO:0000256" key="2">
    <source>
        <dbReference type="ARBA" id="ARBA00022448"/>
    </source>
</evidence>
<feature type="transmembrane region" description="Helical" evidence="7">
    <location>
        <begin position="21"/>
        <end position="38"/>
    </location>
</feature>
<keyword evidence="2 7" id="KW-0813">Transport</keyword>
<reference evidence="9 10" key="1">
    <citation type="submission" date="2019-04" db="EMBL/GenBank/DDBJ databases">
        <authorList>
            <person name="Li M."/>
            <person name="Gao C."/>
        </authorList>
    </citation>
    <scope>NUCLEOTIDE SEQUENCE [LARGE SCALE GENOMIC DNA]</scope>
    <source>
        <strain evidence="9 10">BGMRC 2031</strain>
    </source>
</reference>
<dbReference type="Pfam" id="PF00528">
    <property type="entry name" value="BPD_transp_1"/>
    <property type="match status" value="1"/>
</dbReference>
<keyword evidence="5 7" id="KW-1133">Transmembrane helix</keyword>
<dbReference type="PROSITE" id="PS50928">
    <property type="entry name" value="ABC_TM1"/>
    <property type="match status" value="1"/>
</dbReference>
<dbReference type="Gene3D" id="1.10.3720.10">
    <property type="entry name" value="MetI-like"/>
    <property type="match status" value="1"/>
</dbReference>
<keyword evidence="10" id="KW-1185">Reference proteome</keyword>
<proteinExistence type="inferred from homology"/>
<gene>
    <name evidence="9" type="primary">phnE</name>
    <name evidence="9" type="ORF">FCN80_04785</name>
</gene>
<evidence type="ECO:0000256" key="7">
    <source>
        <dbReference type="RuleBase" id="RU363032"/>
    </source>
</evidence>
<evidence type="ECO:0000313" key="9">
    <source>
        <dbReference type="EMBL" id="TKI07924.1"/>
    </source>
</evidence>
<evidence type="ECO:0000256" key="1">
    <source>
        <dbReference type="ARBA" id="ARBA00004651"/>
    </source>
</evidence>
<dbReference type="SUPFAM" id="SSF161098">
    <property type="entry name" value="MetI-like"/>
    <property type="match status" value="1"/>
</dbReference>
<evidence type="ECO:0000256" key="4">
    <source>
        <dbReference type="ARBA" id="ARBA00022692"/>
    </source>
</evidence>
<organism evidence="9 10">
    <name type="scientific">Martelella alba</name>
    <dbReference type="NCBI Taxonomy" id="2590451"/>
    <lineage>
        <taxon>Bacteria</taxon>
        <taxon>Pseudomonadati</taxon>
        <taxon>Pseudomonadota</taxon>
        <taxon>Alphaproteobacteria</taxon>
        <taxon>Hyphomicrobiales</taxon>
        <taxon>Aurantimonadaceae</taxon>
        <taxon>Martelella</taxon>
    </lineage>
</organism>
<keyword evidence="3" id="KW-1003">Cell membrane</keyword>
<dbReference type="EMBL" id="SZPQ01000003">
    <property type="protein sequence ID" value="TKI07924.1"/>
    <property type="molecule type" value="Genomic_DNA"/>
</dbReference>
<evidence type="ECO:0000256" key="3">
    <source>
        <dbReference type="ARBA" id="ARBA00022475"/>
    </source>
</evidence>
<keyword evidence="4 7" id="KW-0812">Transmembrane</keyword>
<evidence type="ECO:0000256" key="6">
    <source>
        <dbReference type="ARBA" id="ARBA00023136"/>
    </source>
</evidence>
<evidence type="ECO:0000256" key="5">
    <source>
        <dbReference type="ARBA" id="ARBA00022989"/>
    </source>
</evidence>
<evidence type="ECO:0000313" key="10">
    <source>
        <dbReference type="Proteomes" id="UP000305202"/>
    </source>
</evidence>
<evidence type="ECO:0000259" key="8">
    <source>
        <dbReference type="PROSITE" id="PS50928"/>
    </source>
</evidence>
<dbReference type="Proteomes" id="UP000305202">
    <property type="component" value="Unassembled WGS sequence"/>
</dbReference>
<dbReference type="InterPro" id="IPR005769">
    <property type="entry name" value="PhnE/PtxC"/>
</dbReference>
<comment type="similarity">
    <text evidence="7">Belongs to the binding-protein-dependent transport system permease family.</text>
</comment>
<keyword evidence="6 7" id="KW-0472">Membrane</keyword>
<dbReference type="InterPro" id="IPR035906">
    <property type="entry name" value="MetI-like_sf"/>
</dbReference>
<dbReference type="NCBIfam" id="TIGR01097">
    <property type="entry name" value="PhnE"/>
    <property type="match status" value="1"/>
</dbReference>
<dbReference type="InterPro" id="IPR000515">
    <property type="entry name" value="MetI-like"/>
</dbReference>
<dbReference type="PANTHER" id="PTHR30043">
    <property type="entry name" value="PHOSPHONATES TRANSPORT SYSTEM PERMEASE PROTEIN"/>
    <property type="match status" value="1"/>
</dbReference>
<feature type="domain" description="ABC transmembrane type-1" evidence="8">
    <location>
        <begin position="92"/>
        <end position="275"/>
    </location>
</feature>